<dbReference type="AlphaFoldDB" id="A0A8X7XXJ7"/>
<name>A0A8X7XXJ7_POPTO</name>
<organism evidence="1 2">
    <name type="scientific">Populus tomentosa</name>
    <name type="common">Chinese white poplar</name>
    <dbReference type="NCBI Taxonomy" id="118781"/>
    <lineage>
        <taxon>Eukaryota</taxon>
        <taxon>Viridiplantae</taxon>
        <taxon>Streptophyta</taxon>
        <taxon>Embryophyta</taxon>
        <taxon>Tracheophyta</taxon>
        <taxon>Spermatophyta</taxon>
        <taxon>Magnoliopsida</taxon>
        <taxon>eudicotyledons</taxon>
        <taxon>Gunneridae</taxon>
        <taxon>Pentapetalae</taxon>
        <taxon>rosids</taxon>
        <taxon>fabids</taxon>
        <taxon>Malpighiales</taxon>
        <taxon>Salicaceae</taxon>
        <taxon>Saliceae</taxon>
        <taxon>Populus</taxon>
    </lineage>
</organism>
<dbReference type="Proteomes" id="UP000886885">
    <property type="component" value="Chromosome 17A"/>
</dbReference>
<gene>
    <name evidence="1" type="ORF">POTOM_053519</name>
</gene>
<evidence type="ECO:0000313" key="1">
    <source>
        <dbReference type="EMBL" id="KAG6742598.1"/>
    </source>
</evidence>
<keyword evidence="2" id="KW-1185">Reference proteome</keyword>
<sequence length="153" mass="17053">MVTVTSPTKVVVIHAKEDGPTEKVVVTITSPTEAVIIHVEEAVVAKETMVTLAPSSIVDIGLSEEAEAEQELESPMSTAPKERLHRHSSIIHYCHSNDSIDVPFKGELNLFLGEDDSQENPDQEDRQHKCKASQFLKEEKRALQESFRALNFM</sequence>
<evidence type="ECO:0000313" key="2">
    <source>
        <dbReference type="Proteomes" id="UP000886885"/>
    </source>
</evidence>
<accession>A0A8X7XXJ7</accession>
<comment type="caution">
    <text evidence="1">The sequence shown here is derived from an EMBL/GenBank/DDBJ whole genome shotgun (WGS) entry which is preliminary data.</text>
</comment>
<reference evidence="1" key="1">
    <citation type="journal article" date="2020" name="bioRxiv">
        <title>Hybrid origin of Populus tomentosa Carr. identified through genome sequencing and phylogenomic analysis.</title>
        <authorList>
            <person name="An X."/>
            <person name="Gao K."/>
            <person name="Chen Z."/>
            <person name="Li J."/>
            <person name="Yang X."/>
            <person name="Yang X."/>
            <person name="Zhou J."/>
            <person name="Guo T."/>
            <person name="Zhao T."/>
            <person name="Huang S."/>
            <person name="Miao D."/>
            <person name="Khan W.U."/>
            <person name="Rao P."/>
            <person name="Ye M."/>
            <person name="Lei B."/>
            <person name="Liao W."/>
            <person name="Wang J."/>
            <person name="Ji L."/>
            <person name="Li Y."/>
            <person name="Guo B."/>
            <person name="Mustafa N.S."/>
            <person name="Li S."/>
            <person name="Yun Q."/>
            <person name="Keller S.R."/>
            <person name="Mao J."/>
            <person name="Zhang R."/>
            <person name="Strauss S.H."/>
        </authorList>
    </citation>
    <scope>NUCLEOTIDE SEQUENCE</scope>
    <source>
        <strain evidence="1">GM15</strain>
        <tissue evidence="1">Leaf</tissue>
    </source>
</reference>
<dbReference type="EMBL" id="JAAWWB010000033">
    <property type="protein sequence ID" value="KAG6742598.1"/>
    <property type="molecule type" value="Genomic_DNA"/>
</dbReference>
<proteinExistence type="predicted"/>
<protein>
    <submittedName>
        <fullName evidence="1">Uncharacterized protein</fullName>
    </submittedName>
</protein>